<keyword evidence="3" id="KW-0498">Mitosis</keyword>
<sequence length="322" mass="36435">MTAAPISIIAAHLPAMHPIQSIQLQVSPLTQSAGFVSFGILHMGTAKRRLSDGMLREMGRTWRVLTDTPDGCRDDLKACQTRFRRSCLRACHNVVTLRLAIVMAGTGELKLLKRLQLAHDTAIQPRQLVTAHRWLLISRSDYSFLEEGVIPSIRLTEPLPGWSVRYIRFFQAGVMIICLIARDVNRKGQLIFLPVKFKIQEQPSGSTTPSAVDREVQINTEPPIRNQEKLKTKLLTATTLVPEMAVIQSVKVESPRYWPFTLYLDTNSYHRNYFSKSLGLWVKRKVGHLSYAQDPKGAKCIASRGREAEEMMTFKVKAHDEL</sequence>
<dbReference type="GO" id="GO:0051301">
    <property type="term" value="P:cell division"/>
    <property type="evidence" value="ECO:0007669"/>
    <property type="project" value="UniProtKB-KW"/>
</dbReference>
<evidence type="ECO:0000259" key="5">
    <source>
        <dbReference type="Pfam" id="PF21282"/>
    </source>
</evidence>
<evidence type="ECO:0000313" key="6">
    <source>
        <dbReference type="EMBL" id="KNZ54187.1"/>
    </source>
</evidence>
<keyword evidence="1" id="KW-0132">Cell division</keyword>
<dbReference type="Pfam" id="PF21282">
    <property type="entry name" value="APC1_3rd"/>
    <property type="match status" value="1"/>
</dbReference>
<dbReference type="PANTHER" id="PTHR12827:SF3">
    <property type="entry name" value="ANAPHASE-PROMOTING COMPLEX SUBUNIT 1"/>
    <property type="match status" value="1"/>
</dbReference>
<dbReference type="AlphaFoldDB" id="A0A0L6V0Z7"/>
<evidence type="ECO:0000256" key="4">
    <source>
        <dbReference type="ARBA" id="ARBA00023306"/>
    </source>
</evidence>
<comment type="caution">
    <text evidence="6">The sequence shown here is derived from an EMBL/GenBank/DDBJ whole genome shotgun (WGS) entry which is preliminary data.</text>
</comment>
<keyword evidence="7" id="KW-1185">Reference proteome</keyword>
<evidence type="ECO:0000256" key="1">
    <source>
        <dbReference type="ARBA" id="ARBA00022618"/>
    </source>
</evidence>
<gene>
    <name evidence="6" type="ORF">VP01_3014g2</name>
</gene>
<dbReference type="STRING" id="27349.A0A0L6V0Z7"/>
<evidence type="ECO:0000313" key="7">
    <source>
        <dbReference type="Proteomes" id="UP000037035"/>
    </source>
</evidence>
<dbReference type="GO" id="GO:0060090">
    <property type="term" value="F:molecular adaptor activity"/>
    <property type="evidence" value="ECO:0007669"/>
    <property type="project" value="TreeGrafter"/>
</dbReference>
<name>A0A0L6V0Z7_9BASI</name>
<dbReference type="InterPro" id="IPR024990">
    <property type="entry name" value="Apc1"/>
</dbReference>
<dbReference type="InterPro" id="IPR048971">
    <property type="entry name" value="Apc1_3rd"/>
</dbReference>
<evidence type="ECO:0000256" key="2">
    <source>
        <dbReference type="ARBA" id="ARBA00022737"/>
    </source>
</evidence>
<keyword evidence="2" id="KW-0677">Repeat</keyword>
<dbReference type="GO" id="GO:0005680">
    <property type="term" value="C:anaphase-promoting complex"/>
    <property type="evidence" value="ECO:0007669"/>
    <property type="project" value="InterPro"/>
</dbReference>
<dbReference type="GO" id="GO:0007091">
    <property type="term" value="P:metaphase/anaphase transition of mitotic cell cycle"/>
    <property type="evidence" value="ECO:0007669"/>
    <property type="project" value="TreeGrafter"/>
</dbReference>
<dbReference type="PANTHER" id="PTHR12827">
    <property type="entry name" value="MEIOTIC CHECKPOINT REGULATOR TSG24 FAMILY MEMBER"/>
    <property type="match status" value="1"/>
</dbReference>
<organism evidence="6 7">
    <name type="scientific">Puccinia sorghi</name>
    <dbReference type="NCBI Taxonomy" id="27349"/>
    <lineage>
        <taxon>Eukaryota</taxon>
        <taxon>Fungi</taxon>
        <taxon>Dikarya</taxon>
        <taxon>Basidiomycota</taxon>
        <taxon>Pucciniomycotina</taxon>
        <taxon>Pucciniomycetes</taxon>
        <taxon>Pucciniales</taxon>
        <taxon>Pucciniaceae</taxon>
        <taxon>Puccinia</taxon>
    </lineage>
</organism>
<feature type="domain" description="Anaphase-promoting complex subunit 1 beta-sandwich" evidence="5">
    <location>
        <begin position="233"/>
        <end position="284"/>
    </location>
</feature>
<dbReference type="OrthoDB" id="26401at2759"/>
<keyword evidence="4" id="KW-0131">Cell cycle</keyword>
<dbReference type="GO" id="GO:0031145">
    <property type="term" value="P:anaphase-promoting complex-dependent catabolic process"/>
    <property type="evidence" value="ECO:0007669"/>
    <property type="project" value="TreeGrafter"/>
</dbReference>
<proteinExistence type="predicted"/>
<accession>A0A0L6V0Z7</accession>
<protein>
    <recommendedName>
        <fullName evidence="5">Anaphase-promoting complex subunit 1 beta-sandwich domain-containing protein</fullName>
    </recommendedName>
</protein>
<dbReference type="VEuPathDB" id="FungiDB:VP01_3014g2"/>
<reference evidence="6 7" key="1">
    <citation type="submission" date="2015-08" db="EMBL/GenBank/DDBJ databases">
        <title>Next Generation Sequencing and Analysis of the Genome of Puccinia sorghi L Schw, the Causal Agent of Maize Common Rust.</title>
        <authorList>
            <person name="Rochi L."/>
            <person name="Burguener G."/>
            <person name="Darino M."/>
            <person name="Turjanski A."/>
            <person name="Kreff E."/>
            <person name="Dieguez M.J."/>
            <person name="Sacco F."/>
        </authorList>
    </citation>
    <scope>NUCLEOTIDE SEQUENCE [LARGE SCALE GENOMIC DNA]</scope>
    <source>
        <strain evidence="6 7">RO10H11247</strain>
    </source>
</reference>
<dbReference type="Proteomes" id="UP000037035">
    <property type="component" value="Unassembled WGS sequence"/>
</dbReference>
<dbReference type="GO" id="GO:0070979">
    <property type="term" value="P:protein K11-linked ubiquitination"/>
    <property type="evidence" value="ECO:0007669"/>
    <property type="project" value="TreeGrafter"/>
</dbReference>
<dbReference type="EMBL" id="LAVV01007963">
    <property type="protein sequence ID" value="KNZ54187.1"/>
    <property type="molecule type" value="Genomic_DNA"/>
</dbReference>
<evidence type="ECO:0000256" key="3">
    <source>
        <dbReference type="ARBA" id="ARBA00022776"/>
    </source>
</evidence>